<dbReference type="Gene3D" id="3.40.50.720">
    <property type="entry name" value="NAD(P)-binding Rossmann-like Domain"/>
    <property type="match status" value="1"/>
</dbReference>
<organism evidence="2 3">
    <name type="scientific">Planktotalea frisia</name>
    <dbReference type="NCBI Taxonomy" id="696762"/>
    <lineage>
        <taxon>Bacteria</taxon>
        <taxon>Pseudomonadati</taxon>
        <taxon>Pseudomonadota</taxon>
        <taxon>Alphaproteobacteria</taxon>
        <taxon>Rhodobacterales</taxon>
        <taxon>Paracoccaceae</taxon>
        <taxon>Planktotalea</taxon>
    </lineage>
</organism>
<dbReference type="GO" id="GO:0004316">
    <property type="term" value="F:3-oxoacyl-[acyl-carrier-protein] reductase (NADPH) activity"/>
    <property type="evidence" value="ECO:0007669"/>
    <property type="project" value="UniProtKB-EC"/>
</dbReference>
<keyword evidence="2" id="KW-0560">Oxidoreductase</keyword>
<dbReference type="EMBL" id="MLCB01000121">
    <property type="protein sequence ID" value="OJI94100.1"/>
    <property type="molecule type" value="Genomic_DNA"/>
</dbReference>
<sequence length="125" mass="13113">MSDPFFINEALVGSMKAQKWGRIVHITSTDGLHSAPNAVSYGAAIAGVTQPVRSMADAWSHFGVTVNAIVPNCFSEQIDDVEVGTCIGRTGKATELDGPILFLCSNASTYVTGQTLNVDGGHTAK</sequence>
<protein>
    <submittedName>
        <fullName evidence="2">3-oxoacyl-[acyl-carrier-protein] reductase FabG</fullName>
        <ecNumber evidence="2">1.1.1.100</ecNumber>
    </submittedName>
</protein>
<dbReference type="PRINTS" id="PR00081">
    <property type="entry name" value="GDHRDH"/>
</dbReference>
<keyword evidence="3" id="KW-1185">Reference proteome</keyword>
<dbReference type="EC" id="1.1.1.100" evidence="2"/>
<dbReference type="InterPro" id="IPR002347">
    <property type="entry name" value="SDR_fam"/>
</dbReference>
<dbReference type="PANTHER" id="PTHR42760">
    <property type="entry name" value="SHORT-CHAIN DEHYDROGENASES/REDUCTASES FAMILY MEMBER"/>
    <property type="match status" value="1"/>
</dbReference>
<evidence type="ECO:0000313" key="2">
    <source>
        <dbReference type="EMBL" id="OJI94100.1"/>
    </source>
</evidence>
<evidence type="ECO:0000313" key="3">
    <source>
        <dbReference type="Proteomes" id="UP000184514"/>
    </source>
</evidence>
<dbReference type="STRING" id="696762.PFRI_17200"/>
<dbReference type="Proteomes" id="UP000184514">
    <property type="component" value="Unassembled WGS sequence"/>
</dbReference>
<dbReference type="AlphaFoldDB" id="A0A1L9NXT6"/>
<gene>
    <name evidence="2" type="primary">fabG_9</name>
    <name evidence="2" type="ORF">PFRI_17200</name>
</gene>
<name>A0A1L9NXT6_9RHOB</name>
<reference evidence="2 3" key="1">
    <citation type="submission" date="2016-10" db="EMBL/GenBank/DDBJ databases">
        <title>Genome sequence of Planktotalea frisia SH6-1.</title>
        <authorList>
            <person name="Poehlein A."/>
            <person name="Bakenhus I."/>
            <person name="Voget S."/>
            <person name="Brinkhoff T."/>
            <person name="Simon M."/>
        </authorList>
    </citation>
    <scope>NUCLEOTIDE SEQUENCE [LARGE SCALE GENOMIC DNA]</scope>
    <source>
        <strain evidence="2 3">SH6-1</strain>
    </source>
</reference>
<dbReference type="OrthoDB" id="9796652at2"/>
<evidence type="ECO:0000256" key="1">
    <source>
        <dbReference type="ARBA" id="ARBA00006484"/>
    </source>
</evidence>
<accession>A0A1L9NXT6</accession>
<comment type="similarity">
    <text evidence="1">Belongs to the short-chain dehydrogenases/reductases (SDR) family.</text>
</comment>
<dbReference type="InterPro" id="IPR036291">
    <property type="entry name" value="NAD(P)-bd_dom_sf"/>
</dbReference>
<dbReference type="SUPFAM" id="SSF51735">
    <property type="entry name" value="NAD(P)-binding Rossmann-fold domains"/>
    <property type="match status" value="1"/>
</dbReference>
<comment type="caution">
    <text evidence="2">The sequence shown here is derived from an EMBL/GenBank/DDBJ whole genome shotgun (WGS) entry which is preliminary data.</text>
</comment>
<proteinExistence type="inferred from homology"/>
<dbReference type="Pfam" id="PF13561">
    <property type="entry name" value="adh_short_C2"/>
    <property type="match status" value="1"/>
</dbReference>